<gene>
    <name evidence="1" type="ORF">A2756_02740</name>
</gene>
<proteinExistence type="predicted"/>
<accession>A0A1G2G6C4</accession>
<evidence type="ECO:0000313" key="1">
    <source>
        <dbReference type="EMBL" id="OGZ45799.1"/>
    </source>
</evidence>
<evidence type="ECO:0000313" key="2">
    <source>
        <dbReference type="Proteomes" id="UP000177785"/>
    </source>
</evidence>
<name>A0A1G2G6C4_9BACT</name>
<dbReference type="STRING" id="1802115.A2756_02740"/>
<dbReference type="Proteomes" id="UP000177785">
    <property type="component" value="Unassembled WGS sequence"/>
</dbReference>
<dbReference type="AlphaFoldDB" id="A0A1G2G6C4"/>
<reference evidence="1 2" key="1">
    <citation type="journal article" date="2016" name="Nat. Commun.">
        <title>Thousands of microbial genomes shed light on interconnected biogeochemical processes in an aquifer system.</title>
        <authorList>
            <person name="Anantharaman K."/>
            <person name="Brown C.T."/>
            <person name="Hug L.A."/>
            <person name="Sharon I."/>
            <person name="Castelle C.J."/>
            <person name="Probst A.J."/>
            <person name="Thomas B.C."/>
            <person name="Singh A."/>
            <person name="Wilkins M.J."/>
            <person name="Karaoz U."/>
            <person name="Brodie E.L."/>
            <person name="Williams K.H."/>
            <person name="Hubbard S.S."/>
            <person name="Banfield J.F."/>
        </authorList>
    </citation>
    <scope>NUCLEOTIDE SEQUENCE [LARGE SCALE GENOMIC DNA]</scope>
</reference>
<organism evidence="1 2">
    <name type="scientific">Candidatus Ryanbacteria bacterium RIFCSPHIGHO2_01_FULL_48_27</name>
    <dbReference type="NCBI Taxonomy" id="1802115"/>
    <lineage>
        <taxon>Bacteria</taxon>
        <taxon>Candidatus Ryaniibacteriota</taxon>
    </lineage>
</organism>
<protein>
    <submittedName>
        <fullName evidence="1">Uncharacterized protein</fullName>
    </submittedName>
</protein>
<sequence>MLNTLSLHPWRWWLLVSRFFRDQFVLEGPERLLRLYTGKLASLQMNVIRGVGEGTERISDALLDAGGDAQSFVNWCLVEIEYSEPKISKGEAEIISRAKARGHAIVPRDAEHLRRYEMSGFHRDNAVKIVLGLLICAREGYVGESLQEYYKERATGLLSEFEFMRVWDLPMTYGLVADVAEFVCDAKRDFLLRPFTEMH</sequence>
<dbReference type="EMBL" id="MHNL01000005">
    <property type="protein sequence ID" value="OGZ45799.1"/>
    <property type="molecule type" value="Genomic_DNA"/>
</dbReference>
<comment type="caution">
    <text evidence="1">The sequence shown here is derived from an EMBL/GenBank/DDBJ whole genome shotgun (WGS) entry which is preliminary data.</text>
</comment>